<dbReference type="SMART" id="SM00450">
    <property type="entry name" value="RHOD"/>
    <property type="match status" value="2"/>
</dbReference>
<dbReference type="KEGG" id="tbl:TBLA_0D01330"/>
<gene>
    <name evidence="4" type="primary">TBLA0D01330</name>
    <name evidence="4" type="ORF">TBLA_0D01330</name>
</gene>
<dbReference type="GO" id="GO:0002143">
    <property type="term" value="P:tRNA wobble position uridine thiolation"/>
    <property type="evidence" value="ECO:0007669"/>
    <property type="project" value="EnsemblFungi"/>
</dbReference>
<dbReference type="GO" id="GO:0005739">
    <property type="term" value="C:mitochondrion"/>
    <property type="evidence" value="ECO:0007669"/>
    <property type="project" value="TreeGrafter"/>
</dbReference>
<dbReference type="FunFam" id="3.40.250.10:FF:000070">
    <property type="entry name" value="Sulfurtransferase"/>
    <property type="match status" value="1"/>
</dbReference>
<feature type="domain" description="Rhodanese" evidence="3">
    <location>
        <begin position="177"/>
        <end position="299"/>
    </location>
</feature>
<dbReference type="PROSITE" id="PS50206">
    <property type="entry name" value="RHODANESE_3"/>
    <property type="match status" value="2"/>
</dbReference>
<keyword evidence="1" id="KW-0808">Transferase</keyword>
<keyword evidence="5" id="KW-1185">Reference proteome</keyword>
<feature type="domain" description="Rhodanese" evidence="3">
    <location>
        <begin position="38"/>
        <end position="137"/>
    </location>
</feature>
<dbReference type="InterPro" id="IPR036873">
    <property type="entry name" value="Rhodanese-like_dom_sf"/>
</dbReference>
<dbReference type="Gene3D" id="3.40.250.10">
    <property type="entry name" value="Rhodanese-like domain"/>
    <property type="match status" value="2"/>
</dbReference>
<dbReference type="Proteomes" id="UP000002866">
    <property type="component" value="Chromosome 4"/>
</dbReference>
<dbReference type="PANTHER" id="PTHR11364:SF27">
    <property type="entry name" value="SULFURTRANSFERASE"/>
    <property type="match status" value="1"/>
</dbReference>
<dbReference type="eggNOG" id="KOG1529">
    <property type="taxonomic scope" value="Eukaryota"/>
</dbReference>
<accession>I2H2N9</accession>
<dbReference type="HOGENOM" id="CLU_031618_3_0_1"/>
<dbReference type="AlphaFoldDB" id="I2H2N9"/>
<dbReference type="InParanoid" id="I2H2N9"/>
<dbReference type="FunFam" id="3.40.250.10:FF:000069">
    <property type="entry name" value="Sulfurtransferase"/>
    <property type="match status" value="1"/>
</dbReference>
<dbReference type="InterPro" id="IPR001763">
    <property type="entry name" value="Rhodanese-like_dom"/>
</dbReference>
<dbReference type="CDD" id="cd01449">
    <property type="entry name" value="TST_Repeat_2"/>
    <property type="match status" value="1"/>
</dbReference>
<dbReference type="Pfam" id="PF00581">
    <property type="entry name" value="Rhodanese"/>
    <property type="match status" value="2"/>
</dbReference>
<reference evidence="4 5" key="1">
    <citation type="journal article" date="2011" name="Proc. Natl. Acad. Sci. U.S.A.">
        <title>Evolutionary erosion of yeast sex chromosomes by mating-type switching accidents.</title>
        <authorList>
            <person name="Gordon J.L."/>
            <person name="Armisen D."/>
            <person name="Proux-Wera E."/>
            <person name="Oheigeartaigh S.S."/>
            <person name="Byrne K.P."/>
            <person name="Wolfe K.H."/>
        </authorList>
    </citation>
    <scope>NUCLEOTIDE SEQUENCE [LARGE SCALE GENOMIC DNA]</scope>
    <source>
        <strain evidence="5">ATCC 34711 / CBS 6284 / DSM 70876 / NBRC 10599 / NRRL Y-10934 / UCD 77-7</strain>
    </source>
</reference>
<organism evidence="4 5">
    <name type="scientific">Henningerozyma blattae (strain ATCC 34711 / CBS 6284 / DSM 70876 / NBRC 10599 / NRRL Y-10934 / UCD 77-7)</name>
    <name type="common">Yeast</name>
    <name type="synonym">Tetrapisispora blattae</name>
    <dbReference type="NCBI Taxonomy" id="1071380"/>
    <lineage>
        <taxon>Eukaryota</taxon>
        <taxon>Fungi</taxon>
        <taxon>Dikarya</taxon>
        <taxon>Ascomycota</taxon>
        <taxon>Saccharomycotina</taxon>
        <taxon>Saccharomycetes</taxon>
        <taxon>Saccharomycetales</taxon>
        <taxon>Saccharomycetaceae</taxon>
        <taxon>Henningerozyma</taxon>
    </lineage>
</organism>
<evidence type="ECO:0000256" key="2">
    <source>
        <dbReference type="ARBA" id="ARBA00022737"/>
    </source>
</evidence>
<dbReference type="EMBL" id="HE806319">
    <property type="protein sequence ID" value="CCH60641.1"/>
    <property type="molecule type" value="Genomic_DNA"/>
</dbReference>
<dbReference type="FunCoup" id="I2H2N9">
    <property type="interactions" value="478"/>
</dbReference>
<protein>
    <recommendedName>
        <fullName evidence="3">Rhodanese domain-containing protein</fullName>
    </recommendedName>
</protein>
<dbReference type="PANTHER" id="PTHR11364">
    <property type="entry name" value="THIOSULFATE SULFERTANSFERASE"/>
    <property type="match status" value="1"/>
</dbReference>
<evidence type="ECO:0000259" key="3">
    <source>
        <dbReference type="PROSITE" id="PS50206"/>
    </source>
</evidence>
<evidence type="ECO:0000256" key="1">
    <source>
        <dbReference type="ARBA" id="ARBA00022679"/>
    </source>
</evidence>
<evidence type="ECO:0000313" key="5">
    <source>
        <dbReference type="Proteomes" id="UP000002866"/>
    </source>
</evidence>
<name>I2H2N9_HENB6</name>
<evidence type="ECO:0000313" key="4">
    <source>
        <dbReference type="EMBL" id="CCH60641.1"/>
    </source>
</evidence>
<proteinExistence type="predicted"/>
<dbReference type="InterPro" id="IPR045078">
    <property type="entry name" value="TST/MPST-like"/>
</dbReference>
<keyword evidence="2" id="KW-0677">Repeat</keyword>
<dbReference type="CDD" id="cd01448">
    <property type="entry name" value="TST_Repeat_1"/>
    <property type="match status" value="1"/>
</dbReference>
<dbReference type="RefSeq" id="XP_004180160.1">
    <property type="nucleotide sequence ID" value="XM_004180112.1"/>
</dbReference>
<dbReference type="STRING" id="1071380.I2H2N9"/>
<dbReference type="GeneID" id="14495624"/>
<dbReference type="OrthoDB" id="270167at2759"/>
<dbReference type="GO" id="GO:0004792">
    <property type="term" value="F:thiosulfate-cyanide sulfurtransferase activity"/>
    <property type="evidence" value="ECO:0007669"/>
    <property type="project" value="EnsemblFungi"/>
</dbReference>
<dbReference type="SUPFAM" id="SSF52821">
    <property type="entry name" value="Rhodanese/Cell cycle control phosphatase"/>
    <property type="match status" value="2"/>
</dbReference>
<sequence>MSLFKIINPASFVELLKTTKSQRVIPVDATWFLPNLNRNGFQEFKEIERIPGSIFFDIDSIKDVNSPYSHMLPDLQFFNKSMNKLGVKKDDILVVYDRIGNFSAPRCAWTLGIFGHPSIYLLNNFHIYKDLEHPIETTKVTKESPYPPTEYISTINLKNSEVVSYETMMKLVTSGELSKNYNAFDARSLARFEGKAPEPRPGMPSGHISGVQPLPFTDVLDFANQSYPETKEAMKEKISKACSVLNITIDENKPTIVMCGTGVTSVIIKTALEIAGLQNITVYDGSWTEWVLRSDPKFISKNRD</sequence>
<dbReference type="OMA" id="NNNWFAS"/>